<organism evidence="2">
    <name type="scientific">marine metagenome</name>
    <dbReference type="NCBI Taxonomy" id="408172"/>
    <lineage>
        <taxon>unclassified sequences</taxon>
        <taxon>metagenomes</taxon>
        <taxon>ecological metagenomes</taxon>
    </lineage>
</organism>
<dbReference type="InterPro" id="IPR025379">
    <property type="entry name" value="DUF4295"/>
</dbReference>
<feature type="compositionally biased region" description="Acidic residues" evidence="1">
    <location>
        <begin position="137"/>
        <end position="157"/>
    </location>
</feature>
<dbReference type="EMBL" id="UINC01146623">
    <property type="protein sequence ID" value="SVD37462.1"/>
    <property type="molecule type" value="Genomic_DNA"/>
</dbReference>
<accession>A0A382UTB7</accession>
<sequence>MAKKQKSFADKAAGGKKTDSVYAKYVKSVQSEKTGRWRFNEQMVRMDKGEQLDAALKRMDEVANLIDIDLSEFVKSDDPKEQEAPEAIAETITESVKPETDETPEDVSASEESAEQADTVDDNPSEPDTVEERSDEGSQDVVEEKDTDEPVDEESAEVSDLPETSEEKG</sequence>
<proteinExistence type="predicted"/>
<name>A0A382UTB7_9ZZZZ</name>
<feature type="non-terminal residue" evidence="2">
    <location>
        <position position="169"/>
    </location>
</feature>
<dbReference type="AlphaFoldDB" id="A0A382UTB7"/>
<reference evidence="2" key="1">
    <citation type="submission" date="2018-05" db="EMBL/GenBank/DDBJ databases">
        <authorList>
            <person name="Lanie J.A."/>
            <person name="Ng W.-L."/>
            <person name="Kazmierczak K.M."/>
            <person name="Andrzejewski T.M."/>
            <person name="Davidsen T.M."/>
            <person name="Wayne K.J."/>
            <person name="Tettelin H."/>
            <person name="Glass J.I."/>
            <person name="Rusch D."/>
            <person name="Podicherti R."/>
            <person name="Tsui H.-C.T."/>
            <person name="Winkler M.E."/>
        </authorList>
    </citation>
    <scope>NUCLEOTIDE SEQUENCE</scope>
</reference>
<evidence type="ECO:0008006" key="3">
    <source>
        <dbReference type="Google" id="ProtNLM"/>
    </source>
</evidence>
<evidence type="ECO:0000313" key="2">
    <source>
        <dbReference type="EMBL" id="SVD37462.1"/>
    </source>
</evidence>
<feature type="region of interest" description="Disordered" evidence="1">
    <location>
        <begin position="71"/>
        <end position="169"/>
    </location>
</feature>
<feature type="compositionally biased region" description="Basic and acidic residues" evidence="1">
    <location>
        <begin position="72"/>
        <end position="83"/>
    </location>
</feature>
<protein>
    <recommendedName>
        <fullName evidence="3">DUF4295 domain-containing protein</fullName>
    </recommendedName>
</protein>
<evidence type="ECO:0000256" key="1">
    <source>
        <dbReference type="SAM" id="MobiDB-lite"/>
    </source>
</evidence>
<feature type="compositionally biased region" description="Acidic residues" evidence="1">
    <location>
        <begin position="101"/>
        <end position="129"/>
    </location>
</feature>
<dbReference type="Pfam" id="PF14128">
    <property type="entry name" value="DUF4295"/>
    <property type="match status" value="1"/>
</dbReference>
<feature type="compositionally biased region" description="Low complexity" evidence="1">
    <location>
        <begin position="85"/>
        <end position="94"/>
    </location>
</feature>
<gene>
    <name evidence="2" type="ORF">METZ01_LOCUS390316</name>
</gene>